<organism evidence="7 8">
    <name type="scientific">Hibiscus sabdariffa</name>
    <name type="common">roselle</name>
    <dbReference type="NCBI Taxonomy" id="183260"/>
    <lineage>
        <taxon>Eukaryota</taxon>
        <taxon>Viridiplantae</taxon>
        <taxon>Streptophyta</taxon>
        <taxon>Embryophyta</taxon>
        <taxon>Tracheophyta</taxon>
        <taxon>Spermatophyta</taxon>
        <taxon>Magnoliopsida</taxon>
        <taxon>eudicotyledons</taxon>
        <taxon>Gunneridae</taxon>
        <taxon>Pentapetalae</taxon>
        <taxon>rosids</taxon>
        <taxon>malvids</taxon>
        <taxon>Malvales</taxon>
        <taxon>Malvaceae</taxon>
        <taxon>Malvoideae</taxon>
        <taxon>Hibiscus</taxon>
    </lineage>
</organism>
<dbReference type="PROSITE" id="PS51635">
    <property type="entry name" value="PNPLA"/>
    <property type="match status" value="1"/>
</dbReference>
<keyword evidence="2 4" id="KW-0442">Lipid degradation</keyword>
<evidence type="ECO:0000256" key="5">
    <source>
        <dbReference type="RuleBase" id="RU361262"/>
    </source>
</evidence>
<accession>A0ABR2BE59</accession>
<dbReference type="EMBL" id="JBBPBM010000128">
    <property type="protein sequence ID" value="KAK8505418.1"/>
    <property type="molecule type" value="Genomic_DNA"/>
</dbReference>
<gene>
    <name evidence="7" type="ORF">V6N12_067384</name>
</gene>
<dbReference type="PANTHER" id="PTHR32176">
    <property type="entry name" value="XYLOSE ISOMERASE"/>
    <property type="match status" value="1"/>
</dbReference>
<dbReference type="EC" id="3.1.1.-" evidence="5"/>
<evidence type="ECO:0000313" key="8">
    <source>
        <dbReference type="Proteomes" id="UP001472677"/>
    </source>
</evidence>
<sequence length="381" mass="42514">MATDFSADRMATVLSIDGGGIRGLIPGTILAFLETELQRLDGPDARIADYFDVVAGTSTGGLISGILTTPNDENRPKFAAKEINEFYYHWGPKIFPPGERPTSIKDFPLCHPVYNGMPLREAAHLYLRHITMSETVTNVVIPTFDIELLEPVIFSTHHAKLDVLSNAKLADVFVSTASAPIYLPAHHFKTHDARGDTRPFNLVDGGLAADNPTLVAIDSIPRKEVPEPLDYKKLLVLSLGCGKPKFEPKYSAELVDHWGYPEWIYYKKSSPLLESLFAGSVDMVDFHVTARFKSFLSEKNYLRIQETDLTGDAVHFDLATKENMDNLVNIANNLLDKPVSRVHSVTRRFEKVEGEATITNKDALVNLAQRLSDNRKHRLRS</sequence>
<feature type="domain" description="PNPLA" evidence="6">
    <location>
        <begin position="14"/>
        <end position="217"/>
    </location>
</feature>
<keyword evidence="8" id="KW-1185">Reference proteome</keyword>
<evidence type="ECO:0000256" key="4">
    <source>
        <dbReference type="PROSITE-ProRule" id="PRU01161"/>
    </source>
</evidence>
<comment type="similarity">
    <text evidence="1 5">Belongs to the patatin family.</text>
</comment>
<proteinExistence type="inferred from homology"/>
<feature type="active site" description="Nucleophile" evidence="4">
    <location>
        <position position="58"/>
    </location>
</feature>
<dbReference type="Pfam" id="PF01734">
    <property type="entry name" value="Patatin"/>
    <property type="match status" value="1"/>
</dbReference>
<evidence type="ECO:0000256" key="2">
    <source>
        <dbReference type="ARBA" id="ARBA00022963"/>
    </source>
</evidence>
<dbReference type="Gene3D" id="3.40.1090.10">
    <property type="entry name" value="Cytosolic phospholipase A2 catalytic domain"/>
    <property type="match status" value="1"/>
</dbReference>
<protein>
    <recommendedName>
        <fullName evidence="5">Patatin</fullName>
        <ecNumber evidence="5">3.1.1.-</ecNumber>
    </recommendedName>
</protein>
<dbReference type="SUPFAM" id="SSF52151">
    <property type="entry name" value="FabD/lysophospholipase-like"/>
    <property type="match status" value="1"/>
</dbReference>
<evidence type="ECO:0000256" key="3">
    <source>
        <dbReference type="ARBA" id="ARBA00023098"/>
    </source>
</evidence>
<dbReference type="Proteomes" id="UP001472677">
    <property type="component" value="Unassembled WGS sequence"/>
</dbReference>
<dbReference type="InterPro" id="IPR016035">
    <property type="entry name" value="Acyl_Trfase/lysoPLipase"/>
</dbReference>
<evidence type="ECO:0000256" key="1">
    <source>
        <dbReference type="ARBA" id="ARBA00010240"/>
    </source>
</evidence>
<comment type="function">
    <text evidence="5">Lipolytic acyl hydrolase (LAH).</text>
</comment>
<keyword evidence="3 4" id="KW-0443">Lipid metabolism</keyword>
<reference evidence="7 8" key="1">
    <citation type="journal article" date="2024" name="G3 (Bethesda)">
        <title>Genome assembly of Hibiscus sabdariffa L. provides insights into metabolisms of medicinal natural products.</title>
        <authorList>
            <person name="Kim T."/>
        </authorList>
    </citation>
    <scope>NUCLEOTIDE SEQUENCE [LARGE SCALE GENOMIC DNA]</scope>
    <source>
        <strain evidence="7">TK-2024</strain>
        <tissue evidence="7">Old leaves</tissue>
    </source>
</reference>
<feature type="active site" description="Proton acceptor" evidence="4">
    <location>
        <position position="204"/>
    </location>
</feature>
<keyword evidence="4 5" id="KW-0378">Hydrolase</keyword>
<dbReference type="InterPro" id="IPR002641">
    <property type="entry name" value="PNPLA_dom"/>
</dbReference>
<name>A0ABR2BE59_9ROSI</name>
<feature type="short sequence motif" description="GXSXG" evidence="4">
    <location>
        <begin position="56"/>
        <end position="60"/>
    </location>
</feature>
<evidence type="ECO:0000259" key="6">
    <source>
        <dbReference type="PROSITE" id="PS51635"/>
    </source>
</evidence>
<feature type="short sequence motif" description="GXGXXG" evidence="4">
    <location>
        <begin position="18"/>
        <end position="23"/>
    </location>
</feature>
<comment type="caution">
    <text evidence="7">The sequence shown here is derived from an EMBL/GenBank/DDBJ whole genome shotgun (WGS) entry which is preliminary data.</text>
</comment>
<evidence type="ECO:0000313" key="7">
    <source>
        <dbReference type="EMBL" id="KAK8505418.1"/>
    </source>
</evidence>
<comment type="domain">
    <text evidence="5">The nitrogen atoms of the two glycine residues in the GGXR motif define the oxyanion hole, and stabilize the oxyanion that forms during the nucleophilic attack by the catalytic serine during substrate cleavage.</text>
</comment>
<dbReference type="PANTHER" id="PTHR32176:SF99">
    <property type="entry name" value="PATATIN"/>
    <property type="match status" value="1"/>
</dbReference>
<feature type="short sequence motif" description="DGA/G" evidence="4">
    <location>
        <begin position="204"/>
        <end position="206"/>
    </location>
</feature>